<evidence type="ECO:0000313" key="1">
    <source>
        <dbReference type="EMBL" id="GER31717.1"/>
    </source>
</evidence>
<protein>
    <submittedName>
        <fullName evidence="1">3-isopropylmalate dehydrogenase</fullName>
    </submittedName>
</protein>
<name>A0A5A7PHE4_STRAF</name>
<dbReference type="EMBL" id="BKCP01004516">
    <property type="protein sequence ID" value="GER31717.1"/>
    <property type="molecule type" value="Genomic_DNA"/>
</dbReference>
<keyword evidence="2" id="KW-1185">Reference proteome</keyword>
<comment type="caution">
    <text evidence="1">The sequence shown here is derived from an EMBL/GenBank/DDBJ whole genome shotgun (WGS) entry which is preliminary data.</text>
</comment>
<dbReference type="Proteomes" id="UP000325081">
    <property type="component" value="Unassembled WGS sequence"/>
</dbReference>
<proteinExistence type="predicted"/>
<gene>
    <name evidence="1" type="ORF">STAS_07747</name>
</gene>
<evidence type="ECO:0000313" key="2">
    <source>
        <dbReference type="Proteomes" id="UP000325081"/>
    </source>
</evidence>
<organism evidence="1 2">
    <name type="scientific">Striga asiatica</name>
    <name type="common">Asiatic witchweed</name>
    <name type="synonym">Buchnera asiatica</name>
    <dbReference type="NCBI Taxonomy" id="4170"/>
    <lineage>
        <taxon>Eukaryota</taxon>
        <taxon>Viridiplantae</taxon>
        <taxon>Streptophyta</taxon>
        <taxon>Embryophyta</taxon>
        <taxon>Tracheophyta</taxon>
        <taxon>Spermatophyta</taxon>
        <taxon>Magnoliopsida</taxon>
        <taxon>eudicotyledons</taxon>
        <taxon>Gunneridae</taxon>
        <taxon>Pentapetalae</taxon>
        <taxon>asterids</taxon>
        <taxon>lamiids</taxon>
        <taxon>Lamiales</taxon>
        <taxon>Orobanchaceae</taxon>
        <taxon>Buchnereae</taxon>
        <taxon>Striga</taxon>
    </lineage>
</organism>
<accession>A0A5A7PHE4</accession>
<reference evidence="2" key="1">
    <citation type="journal article" date="2019" name="Curr. Biol.">
        <title>Genome Sequence of Striga asiatica Provides Insight into the Evolution of Plant Parasitism.</title>
        <authorList>
            <person name="Yoshida S."/>
            <person name="Kim S."/>
            <person name="Wafula E.K."/>
            <person name="Tanskanen J."/>
            <person name="Kim Y.M."/>
            <person name="Honaas L."/>
            <person name="Yang Z."/>
            <person name="Spallek T."/>
            <person name="Conn C.E."/>
            <person name="Ichihashi Y."/>
            <person name="Cheong K."/>
            <person name="Cui S."/>
            <person name="Der J.P."/>
            <person name="Gundlach H."/>
            <person name="Jiao Y."/>
            <person name="Hori C."/>
            <person name="Ishida J.K."/>
            <person name="Kasahara H."/>
            <person name="Kiba T."/>
            <person name="Kim M.S."/>
            <person name="Koo N."/>
            <person name="Laohavisit A."/>
            <person name="Lee Y.H."/>
            <person name="Lumba S."/>
            <person name="McCourt P."/>
            <person name="Mortimer J.C."/>
            <person name="Mutuku J.M."/>
            <person name="Nomura T."/>
            <person name="Sasaki-Sekimoto Y."/>
            <person name="Seto Y."/>
            <person name="Wang Y."/>
            <person name="Wakatake T."/>
            <person name="Sakakibara H."/>
            <person name="Demura T."/>
            <person name="Yamaguchi S."/>
            <person name="Yoneyama K."/>
            <person name="Manabe R.I."/>
            <person name="Nelson D.C."/>
            <person name="Schulman A.H."/>
            <person name="Timko M.P."/>
            <person name="dePamphilis C.W."/>
            <person name="Choi D."/>
            <person name="Shirasu K."/>
        </authorList>
    </citation>
    <scope>NUCLEOTIDE SEQUENCE [LARGE SCALE GENOMIC DNA]</scope>
    <source>
        <strain evidence="2">cv. UVA1</strain>
    </source>
</reference>
<dbReference type="AlphaFoldDB" id="A0A5A7PHE4"/>
<sequence>METEDVSLGRLYEETSVIHKSIVRDVGQAMAHIKAIVEQKPENEGIGCGGGALQLTGVRSVIPSSTVGSPEARTGQACMLRWRVSCQTDREWNPDHRKQNSSESNFRLLNNGRGILKLLERLPSLKRRQAIWAQSNRRKKLRKQTR</sequence>